<dbReference type="EMBL" id="JALLPJ020000371">
    <property type="protein sequence ID" value="KAL3794097.1"/>
    <property type="molecule type" value="Genomic_DNA"/>
</dbReference>
<sequence length="535" mass="56763">MISENACRGIFSCRGSGIQGMFYVNAGSCVGDNSCFGSVGSTSISNSSCQGTSSCSYLSGVNIISNESCKGMNSCTGLYSSIIGSESCIGQGTCSRCTSFETCTITLAGSITVGQRSCLGCYTCRQISGTTSIGNDSCLHSNACEKSSGTRSIADYACQGFKACSNSSDTVIINSDTCNYSKACMSLSGYSVITHSPTSSPSLRSALSCYPNARKIKIQSTTGQQIQVFEVEAISSGVNVAAFKAARSSTTLKQFNASNAIDNNPTTFSHTNDRSAWLEIDLKHAAAIESVNITNRFCGNIGDASGCLCRLTNATVSLLDELSVVITEKVLGNTCGVLGVANSFESAPKFCKTNVPTSSPNKLHAACYPKAKKLKLQSTTGEYIQVFEVKVISSGVNVAKDGHATQSSTFKPFNASNAVDNKPSTFSHTNDTSAWLMVDFRAFFDVESVNISNRFCNGASDPPGCLCRLTNSTMSLLDENNLTVTSVTLGNTCGQHILETLFDPSPFFCANEAQLNQRRRLPWAQRNLGKRPSKC</sequence>
<dbReference type="Gene3D" id="2.60.120.260">
    <property type="entry name" value="Galactose-binding domain-like"/>
    <property type="match status" value="2"/>
</dbReference>
<gene>
    <name evidence="2" type="ORF">ACHAWO_010948</name>
</gene>
<dbReference type="InterPro" id="IPR056057">
    <property type="entry name" value="DUF7640"/>
</dbReference>
<dbReference type="SUPFAM" id="SSF49785">
    <property type="entry name" value="Galactose-binding domain-like"/>
    <property type="match status" value="2"/>
</dbReference>
<dbReference type="Proteomes" id="UP001530400">
    <property type="component" value="Unassembled WGS sequence"/>
</dbReference>
<reference evidence="2 3" key="1">
    <citation type="submission" date="2024-10" db="EMBL/GenBank/DDBJ databases">
        <title>Updated reference genomes for cyclostephanoid diatoms.</title>
        <authorList>
            <person name="Roberts W.R."/>
            <person name="Alverson A.J."/>
        </authorList>
    </citation>
    <scope>NUCLEOTIDE SEQUENCE [LARGE SCALE GENOMIC DNA]</scope>
    <source>
        <strain evidence="2 3">AJA010-31</strain>
    </source>
</reference>
<evidence type="ECO:0000313" key="2">
    <source>
        <dbReference type="EMBL" id="KAL3794097.1"/>
    </source>
</evidence>
<dbReference type="AlphaFoldDB" id="A0ABD3Q1F5"/>
<dbReference type="PANTHER" id="PTHR45713:SF6">
    <property type="entry name" value="F5_8 TYPE C DOMAIN-CONTAINING PROTEIN"/>
    <property type="match status" value="1"/>
</dbReference>
<evidence type="ECO:0000259" key="1">
    <source>
        <dbReference type="Pfam" id="PF24646"/>
    </source>
</evidence>
<keyword evidence="3" id="KW-1185">Reference proteome</keyword>
<dbReference type="PANTHER" id="PTHR45713">
    <property type="entry name" value="FTP DOMAIN-CONTAINING PROTEIN"/>
    <property type="match status" value="1"/>
</dbReference>
<dbReference type="Pfam" id="PF22633">
    <property type="entry name" value="F5_F8_type_C_2"/>
    <property type="match status" value="1"/>
</dbReference>
<name>A0ABD3Q1F5_9STRA</name>
<dbReference type="InterPro" id="IPR051941">
    <property type="entry name" value="BG_Antigen-Binding_Lectin"/>
</dbReference>
<comment type="caution">
    <text evidence="2">The sequence shown here is derived from an EMBL/GenBank/DDBJ whole genome shotgun (WGS) entry which is preliminary data.</text>
</comment>
<proteinExistence type="predicted"/>
<evidence type="ECO:0000313" key="3">
    <source>
        <dbReference type="Proteomes" id="UP001530400"/>
    </source>
</evidence>
<protein>
    <recommendedName>
        <fullName evidence="1">DUF7640 domain-containing protein</fullName>
    </recommendedName>
</protein>
<dbReference type="Pfam" id="PF24646">
    <property type="entry name" value="DUF7640"/>
    <property type="match status" value="1"/>
</dbReference>
<accession>A0ABD3Q1F5</accession>
<organism evidence="2 3">
    <name type="scientific">Cyclotella atomus</name>
    <dbReference type="NCBI Taxonomy" id="382360"/>
    <lineage>
        <taxon>Eukaryota</taxon>
        <taxon>Sar</taxon>
        <taxon>Stramenopiles</taxon>
        <taxon>Ochrophyta</taxon>
        <taxon>Bacillariophyta</taxon>
        <taxon>Coscinodiscophyceae</taxon>
        <taxon>Thalassiosirophycidae</taxon>
        <taxon>Stephanodiscales</taxon>
        <taxon>Stephanodiscaceae</taxon>
        <taxon>Cyclotella</taxon>
    </lineage>
</organism>
<dbReference type="InterPro" id="IPR008979">
    <property type="entry name" value="Galactose-bd-like_sf"/>
</dbReference>
<feature type="domain" description="DUF7640" evidence="1">
    <location>
        <begin position="2"/>
        <end position="110"/>
    </location>
</feature>